<dbReference type="EMBL" id="JBBXMP010000163">
    <property type="protein sequence ID" value="KAL0060746.1"/>
    <property type="molecule type" value="Genomic_DNA"/>
</dbReference>
<evidence type="ECO:0000313" key="2">
    <source>
        <dbReference type="Proteomes" id="UP001437256"/>
    </source>
</evidence>
<keyword evidence="2" id="KW-1185">Reference proteome</keyword>
<comment type="caution">
    <text evidence="1">The sequence shown here is derived from an EMBL/GenBank/DDBJ whole genome shotgun (WGS) entry which is preliminary data.</text>
</comment>
<proteinExistence type="predicted"/>
<reference evidence="1 2" key="1">
    <citation type="submission" date="2024-05" db="EMBL/GenBank/DDBJ databases">
        <title>A draft genome resource for the thread blight pathogen Marasmius tenuissimus strain MS-2.</title>
        <authorList>
            <person name="Yulfo-Soto G.E."/>
            <person name="Baruah I.K."/>
            <person name="Amoako-Attah I."/>
            <person name="Bukari Y."/>
            <person name="Meinhardt L.W."/>
            <person name="Bailey B.A."/>
            <person name="Cohen S.P."/>
        </authorList>
    </citation>
    <scope>NUCLEOTIDE SEQUENCE [LARGE SCALE GENOMIC DNA]</scope>
    <source>
        <strain evidence="1 2">MS-2</strain>
    </source>
</reference>
<gene>
    <name evidence="1" type="ORF">AAF712_012478</name>
</gene>
<name>A0ABR2ZGN1_9AGAR</name>
<evidence type="ECO:0000313" key="1">
    <source>
        <dbReference type="EMBL" id="KAL0060746.1"/>
    </source>
</evidence>
<protein>
    <submittedName>
        <fullName evidence="1">Uncharacterized protein</fullName>
    </submittedName>
</protein>
<organism evidence="1 2">
    <name type="scientific">Marasmius tenuissimus</name>
    <dbReference type="NCBI Taxonomy" id="585030"/>
    <lineage>
        <taxon>Eukaryota</taxon>
        <taxon>Fungi</taxon>
        <taxon>Dikarya</taxon>
        <taxon>Basidiomycota</taxon>
        <taxon>Agaricomycotina</taxon>
        <taxon>Agaricomycetes</taxon>
        <taxon>Agaricomycetidae</taxon>
        <taxon>Agaricales</taxon>
        <taxon>Marasmiineae</taxon>
        <taxon>Marasmiaceae</taxon>
        <taxon>Marasmius</taxon>
    </lineage>
</organism>
<accession>A0ABR2ZGN1</accession>
<dbReference type="Proteomes" id="UP001437256">
    <property type="component" value="Unassembled WGS sequence"/>
</dbReference>
<sequence length="115" mass="12877">MTSATHYIAQARKKGCGGKLGPVTYKTKTKNKQVEFKLDPDNSKNYSSFLNTIYRLHDSKAKGTITEKSQYSFKMAIPPKNIKTNAIDIDSREEYEDHVNKLLAAVTVGNAHLGR</sequence>